<accession>A0A1Y3B937</accession>
<evidence type="ECO:0000313" key="2">
    <source>
        <dbReference type="Proteomes" id="UP000194236"/>
    </source>
</evidence>
<dbReference type="PANTHER" id="PTHR19871:SF28">
    <property type="entry name" value="AAA+ ATPASE DOMAIN-CONTAINING PROTEIN"/>
    <property type="match status" value="1"/>
</dbReference>
<reference evidence="1 2" key="1">
    <citation type="submission" date="2017-03" db="EMBL/GenBank/DDBJ databases">
        <title>Genome Survey of Euroglyphus maynei.</title>
        <authorList>
            <person name="Arlian L.G."/>
            <person name="Morgan M.S."/>
            <person name="Rider S.D."/>
        </authorList>
    </citation>
    <scope>NUCLEOTIDE SEQUENCE [LARGE SCALE GENOMIC DNA]</scope>
    <source>
        <strain evidence="1">Arlian Lab</strain>
        <tissue evidence="1">Whole body</tissue>
    </source>
</reference>
<dbReference type="AlphaFoldDB" id="A0A1Y3B937"/>
<feature type="non-terminal residue" evidence="1">
    <location>
        <position position="174"/>
    </location>
</feature>
<dbReference type="OrthoDB" id="6425668at2759"/>
<dbReference type="InterPro" id="IPR052752">
    <property type="entry name" value="NACHT-WD_repeat"/>
</dbReference>
<gene>
    <name evidence="1" type="ORF">BLA29_012678</name>
</gene>
<sequence>PKLERYCNSLSLDLLAIDPHWQLQPPPITIEYCSNQQNSCNNNGDKCSTTIRQQQQPLTVTPVIYEQNSNLIDPHEFELQLKEIEECSQQSISTFFMCLIGHKYRPIALPTVIASNDFQQIFTAAAESGLGDVNLLRSCYKENRNLQPEPHYVLLEPRRASRQYEEELEHIAKL</sequence>
<proteinExistence type="predicted"/>
<dbReference type="EMBL" id="MUJZ01036208">
    <property type="protein sequence ID" value="OTF76707.1"/>
    <property type="molecule type" value="Genomic_DNA"/>
</dbReference>
<comment type="caution">
    <text evidence="1">The sequence shown here is derived from an EMBL/GenBank/DDBJ whole genome shotgun (WGS) entry which is preliminary data.</text>
</comment>
<evidence type="ECO:0000313" key="1">
    <source>
        <dbReference type="EMBL" id="OTF76707.1"/>
    </source>
</evidence>
<protein>
    <submittedName>
        <fullName evidence="1">Uncharacterized protein</fullName>
    </submittedName>
</protein>
<keyword evidence="2" id="KW-1185">Reference proteome</keyword>
<dbReference type="PANTHER" id="PTHR19871">
    <property type="entry name" value="BETA TRANSDUCIN-RELATED PROTEIN"/>
    <property type="match status" value="1"/>
</dbReference>
<dbReference type="Proteomes" id="UP000194236">
    <property type="component" value="Unassembled WGS sequence"/>
</dbReference>
<organism evidence="1 2">
    <name type="scientific">Euroglyphus maynei</name>
    <name type="common">Mayne's house dust mite</name>
    <dbReference type="NCBI Taxonomy" id="6958"/>
    <lineage>
        <taxon>Eukaryota</taxon>
        <taxon>Metazoa</taxon>
        <taxon>Ecdysozoa</taxon>
        <taxon>Arthropoda</taxon>
        <taxon>Chelicerata</taxon>
        <taxon>Arachnida</taxon>
        <taxon>Acari</taxon>
        <taxon>Acariformes</taxon>
        <taxon>Sarcoptiformes</taxon>
        <taxon>Astigmata</taxon>
        <taxon>Psoroptidia</taxon>
        <taxon>Analgoidea</taxon>
        <taxon>Pyroglyphidae</taxon>
        <taxon>Pyroglyphinae</taxon>
        <taxon>Euroglyphus</taxon>
    </lineage>
</organism>
<feature type="non-terminal residue" evidence="1">
    <location>
        <position position="1"/>
    </location>
</feature>
<name>A0A1Y3B937_EURMA</name>